<evidence type="ECO:0000313" key="1">
    <source>
        <dbReference type="EMBL" id="KAH6934090.1"/>
    </source>
</evidence>
<evidence type="ECO:0000313" key="2">
    <source>
        <dbReference type="Proteomes" id="UP000821845"/>
    </source>
</evidence>
<gene>
    <name evidence="1" type="ORF">HPB50_020028</name>
</gene>
<dbReference type="Proteomes" id="UP000821845">
    <property type="component" value="Chromosome 4"/>
</dbReference>
<reference evidence="1" key="1">
    <citation type="submission" date="2020-05" db="EMBL/GenBank/DDBJ databases">
        <title>Large-scale comparative analyses of tick genomes elucidate their genetic diversity and vector capacities.</title>
        <authorList>
            <person name="Jia N."/>
            <person name="Wang J."/>
            <person name="Shi W."/>
            <person name="Du L."/>
            <person name="Sun Y."/>
            <person name="Zhan W."/>
            <person name="Jiang J."/>
            <person name="Wang Q."/>
            <person name="Zhang B."/>
            <person name="Ji P."/>
            <person name="Sakyi L.B."/>
            <person name="Cui X."/>
            <person name="Yuan T."/>
            <person name="Jiang B."/>
            <person name="Yang W."/>
            <person name="Lam T.T.-Y."/>
            <person name="Chang Q."/>
            <person name="Ding S."/>
            <person name="Wang X."/>
            <person name="Zhu J."/>
            <person name="Ruan X."/>
            <person name="Zhao L."/>
            <person name="Wei J."/>
            <person name="Que T."/>
            <person name="Du C."/>
            <person name="Cheng J."/>
            <person name="Dai P."/>
            <person name="Han X."/>
            <person name="Huang E."/>
            <person name="Gao Y."/>
            <person name="Liu J."/>
            <person name="Shao H."/>
            <person name="Ye R."/>
            <person name="Li L."/>
            <person name="Wei W."/>
            <person name="Wang X."/>
            <person name="Wang C."/>
            <person name="Yang T."/>
            <person name="Huo Q."/>
            <person name="Li W."/>
            <person name="Guo W."/>
            <person name="Chen H."/>
            <person name="Zhou L."/>
            <person name="Ni X."/>
            <person name="Tian J."/>
            <person name="Zhou Y."/>
            <person name="Sheng Y."/>
            <person name="Liu T."/>
            <person name="Pan Y."/>
            <person name="Xia L."/>
            <person name="Li J."/>
            <person name="Zhao F."/>
            <person name="Cao W."/>
        </authorList>
    </citation>
    <scope>NUCLEOTIDE SEQUENCE</scope>
    <source>
        <strain evidence="1">Hyas-2018</strain>
    </source>
</reference>
<dbReference type="EMBL" id="CM023484">
    <property type="protein sequence ID" value="KAH6934090.1"/>
    <property type="molecule type" value="Genomic_DNA"/>
</dbReference>
<proteinExistence type="predicted"/>
<organism evidence="1 2">
    <name type="scientific">Hyalomma asiaticum</name>
    <name type="common">Tick</name>
    <dbReference type="NCBI Taxonomy" id="266040"/>
    <lineage>
        <taxon>Eukaryota</taxon>
        <taxon>Metazoa</taxon>
        <taxon>Ecdysozoa</taxon>
        <taxon>Arthropoda</taxon>
        <taxon>Chelicerata</taxon>
        <taxon>Arachnida</taxon>
        <taxon>Acari</taxon>
        <taxon>Parasitiformes</taxon>
        <taxon>Ixodida</taxon>
        <taxon>Ixodoidea</taxon>
        <taxon>Ixodidae</taxon>
        <taxon>Hyalomminae</taxon>
        <taxon>Hyalomma</taxon>
    </lineage>
</organism>
<protein>
    <submittedName>
        <fullName evidence="1">Uncharacterized protein</fullName>
    </submittedName>
</protein>
<name>A0ACB7SHC2_HYAAI</name>
<sequence>MKETAFCLLLLLTAVTSTARNSVNATWSDRLESAVRDSAEIGNTTADNWDSVDYVQMLRDGLQQGFRSMPSSLKKKLLQADVRPECQVGLLRALRGFINFEPWALRLFDATGKYPSGLLQGSRVDMGAFDECLNTVQRDQQGNVRMRGQYCNLLFYVKDSDALMSKIDTMSDLFHPRLLFFKEYFAYKEVPLVRLGICFTDECSQADLQAIIDSVKPPQVIVDVSNCVTAEPEPWTTTQIGIVVFLGVILVIILTATTVDYVLKIRPKQHLKQCVHLQCLMAFSLTSNTHDLLKVADKARPDQHALQFLHGIRFLCIIHIVVGHFYTTTADTWSRLVNMFIASDEWTHMFATAGASSVDTFFFLSGFFLCLTAGRARSGPIPFILGIVKRLVRICAPLFFVIMCLCLLQQFVTGPDSKTFFQKLHDDVANHWWQLLLQIRNFYGNTAWDLLVHTWYLSSDFQLFVVALLTLMVFRGHKMALVAAFIVLSLLGCAVGTWVVAHYSLYPFLVFPSPIVDMIWKTNDYYYARPYYHAVCFFSGCLTFLLMSDFKERKITKLMQVAGWCVAVSCGLISVFAKFAWYRDPNLTSEAITLFAAFFDRILWSVLLIWITLACSSGRAGFVGRFLSWNAFVPLSKLSFGVYLIHLPFMQLMFHASRERVLWSKFNVITLWFAVLVWSFLLSYLLFIACEAPATKISNLILRRLVGRRDEQRHRPQEQTDESTVKQPSKVENTILCPT</sequence>
<keyword evidence="2" id="KW-1185">Reference proteome</keyword>
<accession>A0ACB7SHC2</accession>
<comment type="caution">
    <text evidence="1">The sequence shown here is derived from an EMBL/GenBank/DDBJ whole genome shotgun (WGS) entry which is preliminary data.</text>
</comment>